<keyword evidence="8" id="KW-1185">Reference proteome</keyword>
<comment type="caution">
    <text evidence="7">The sequence shown here is derived from an EMBL/GenBank/DDBJ whole genome shotgun (WGS) entry which is preliminary data.</text>
</comment>
<keyword evidence="3" id="KW-0274">FAD</keyword>
<dbReference type="PANTHER" id="PTHR13789">
    <property type="entry name" value="MONOOXYGENASE"/>
    <property type="match status" value="1"/>
</dbReference>
<comment type="cofactor">
    <cofactor evidence="1">
        <name>FAD</name>
        <dbReference type="ChEBI" id="CHEBI:57692"/>
    </cofactor>
</comment>
<dbReference type="GO" id="GO:0071949">
    <property type="term" value="F:FAD binding"/>
    <property type="evidence" value="ECO:0007669"/>
    <property type="project" value="InterPro"/>
</dbReference>
<dbReference type="InterPro" id="IPR002938">
    <property type="entry name" value="FAD-bd"/>
</dbReference>
<dbReference type="InterPro" id="IPR036188">
    <property type="entry name" value="FAD/NAD-bd_sf"/>
</dbReference>
<dbReference type="PRINTS" id="PR00420">
    <property type="entry name" value="RNGMNOXGNASE"/>
</dbReference>
<evidence type="ECO:0000256" key="4">
    <source>
        <dbReference type="ARBA" id="ARBA00023002"/>
    </source>
</evidence>
<keyword evidence="2" id="KW-0285">Flavoprotein</keyword>
<evidence type="ECO:0000259" key="6">
    <source>
        <dbReference type="Pfam" id="PF01494"/>
    </source>
</evidence>
<reference evidence="7" key="1">
    <citation type="submission" date="2021-01" db="EMBL/GenBank/DDBJ databases">
        <title>Whole genome shotgun sequence of Virgisporangium ochraceum NBRC 16418.</title>
        <authorList>
            <person name="Komaki H."/>
            <person name="Tamura T."/>
        </authorList>
    </citation>
    <scope>NUCLEOTIDE SEQUENCE</scope>
    <source>
        <strain evidence="7">NBRC 16418</strain>
    </source>
</reference>
<evidence type="ECO:0000256" key="2">
    <source>
        <dbReference type="ARBA" id="ARBA00022630"/>
    </source>
</evidence>
<dbReference type="Gene3D" id="3.50.50.60">
    <property type="entry name" value="FAD/NAD(P)-binding domain"/>
    <property type="match status" value="1"/>
</dbReference>
<feature type="domain" description="FAD-binding" evidence="6">
    <location>
        <begin position="2"/>
        <end position="324"/>
    </location>
</feature>
<dbReference type="PANTHER" id="PTHR13789:SF318">
    <property type="entry name" value="GERANYLGERANYL DIPHOSPHATE REDUCTASE"/>
    <property type="match status" value="1"/>
</dbReference>
<dbReference type="GO" id="GO:0004497">
    <property type="term" value="F:monooxygenase activity"/>
    <property type="evidence" value="ECO:0007669"/>
    <property type="project" value="UniProtKB-KW"/>
</dbReference>
<dbReference type="EMBL" id="BOPH01000143">
    <property type="protein sequence ID" value="GIJ74794.1"/>
    <property type="molecule type" value="Genomic_DNA"/>
</dbReference>
<evidence type="ECO:0000313" key="7">
    <source>
        <dbReference type="EMBL" id="GIJ74794.1"/>
    </source>
</evidence>
<keyword evidence="5" id="KW-0503">Monooxygenase</keyword>
<evidence type="ECO:0000256" key="3">
    <source>
        <dbReference type="ARBA" id="ARBA00022827"/>
    </source>
</evidence>
<dbReference type="RefSeq" id="WP_203934583.1">
    <property type="nucleotide sequence ID" value="NZ_BOPH01000143.1"/>
</dbReference>
<protein>
    <recommendedName>
        <fullName evidence="6">FAD-binding domain-containing protein</fullName>
    </recommendedName>
</protein>
<dbReference type="InterPro" id="IPR050493">
    <property type="entry name" value="FAD-dep_Monooxygenase_BioMet"/>
</dbReference>
<name>A0A8J4A2Z4_9ACTN</name>
<evidence type="ECO:0000256" key="1">
    <source>
        <dbReference type="ARBA" id="ARBA00001974"/>
    </source>
</evidence>
<dbReference type="AlphaFoldDB" id="A0A8J4A2Z4"/>
<gene>
    <name evidence="7" type="ORF">Voc01_097110</name>
</gene>
<sequence length="371" mass="38996">MDVIVVGAGVGGLALANGLVSAGHRVRILERADGPRDGGAAVTLFSNGKAAAAGLGAPLDGLGGRIDELEIRGADDRRYGRTDLRLMARRTGFAVETVPRAALLRRLSEGVPVVYGAVVVGAVAEGAVVTADGVEHRADVVVGADGYRSAVRRSVLRDRDARRNGWSSWQGLTPVLPELAGGTHARCYVGPAGLCGLMPAGGGLLQWWFDTQGSPGSVPPLDWLRDRFAAYPAPVTGLLATVAAAELQEYPHVLHDVPDRWGAGAVTLLGDAAHAFPPSQAQGANQALEDAWLLARALDGAGPVEALLRRYEKVRARRVRRVSRLAATEVTNKVPNTVGRLAGRVLSPAMAGRAHLALIRRFSSVLNTDRI</sequence>
<accession>A0A8J4A2Z4</accession>
<proteinExistence type="predicted"/>
<evidence type="ECO:0000313" key="8">
    <source>
        <dbReference type="Proteomes" id="UP000635606"/>
    </source>
</evidence>
<dbReference type="Pfam" id="PF01494">
    <property type="entry name" value="FAD_binding_3"/>
    <property type="match status" value="1"/>
</dbReference>
<organism evidence="7 8">
    <name type="scientific">Virgisporangium ochraceum</name>
    <dbReference type="NCBI Taxonomy" id="65505"/>
    <lineage>
        <taxon>Bacteria</taxon>
        <taxon>Bacillati</taxon>
        <taxon>Actinomycetota</taxon>
        <taxon>Actinomycetes</taxon>
        <taxon>Micromonosporales</taxon>
        <taxon>Micromonosporaceae</taxon>
        <taxon>Virgisporangium</taxon>
    </lineage>
</organism>
<keyword evidence="4" id="KW-0560">Oxidoreductase</keyword>
<evidence type="ECO:0000256" key="5">
    <source>
        <dbReference type="ARBA" id="ARBA00023033"/>
    </source>
</evidence>
<dbReference type="Proteomes" id="UP000635606">
    <property type="component" value="Unassembled WGS sequence"/>
</dbReference>
<dbReference type="SUPFAM" id="SSF51905">
    <property type="entry name" value="FAD/NAD(P)-binding domain"/>
    <property type="match status" value="1"/>
</dbReference>